<dbReference type="PANTHER" id="PTHR31480">
    <property type="entry name" value="BIFUNCTIONAL LYCOPENE CYCLASE/PHYTOENE SYNTHASE"/>
    <property type="match status" value="1"/>
</dbReference>
<dbReference type="GO" id="GO:0051996">
    <property type="term" value="F:squalene synthase [NAD(P)H] activity"/>
    <property type="evidence" value="ECO:0007669"/>
    <property type="project" value="UniProtKB-EC"/>
</dbReference>
<dbReference type="EC" id="2.5.1.21" evidence="2"/>
<dbReference type="SFLD" id="SFLDG01212">
    <property type="entry name" value="Phytoene_synthase_like"/>
    <property type="match status" value="1"/>
</dbReference>
<feature type="region of interest" description="Disordered" evidence="1">
    <location>
        <begin position="1"/>
        <end position="26"/>
    </location>
</feature>
<dbReference type="SUPFAM" id="SSF48576">
    <property type="entry name" value="Terpenoid synthases"/>
    <property type="match status" value="1"/>
</dbReference>
<evidence type="ECO:0000256" key="1">
    <source>
        <dbReference type="SAM" id="MobiDB-lite"/>
    </source>
</evidence>
<keyword evidence="3" id="KW-1185">Reference proteome</keyword>
<keyword evidence="2" id="KW-0808">Transferase</keyword>
<organism evidence="2 3">
    <name type="scientific">Saccharopolyspora griseoalba</name>
    <dbReference type="NCBI Taxonomy" id="1431848"/>
    <lineage>
        <taxon>Bacteria</taxon>
        <taxon>Bacillati</taxon>
        <taxon>Actinomycetota</taxon>
        <taxon>Actinomycetes</taxon>
        <taxon>Pseudonocardiales</taxon>
        <taxon>Pseudonocardiaceae</taxon>
        <taxon>Saccharopolyspora</taxon>
    </lineage>
</organism>
<comment type="caution">
    <text evidence="2">The sequence shown here is derived from an EMBL/GenBank/DDBJ whole genome shotgun (WGS) entry which is preliminary data.</text>
</comment>
<dbReference type="InterPro" id="IPR044843">
    <property type="entry name" value="Trans_IPPS_bact-type"/>
</dbReference>
<dbReference type="Proteomes" id="UP001596504">
    <property type="component" value="Unassembled WGS sequence"/>
</dbReference>
<dbReference type="InterPro" id="IPR002060">
    <property type="entry name" value="Squ/phyt_synthse"/>
</dbReference>
<dbReference type="RefSeq" id="WP_380664406.1">
    <property type="nucleotide sequence ID" value="NZ_JBHTCJ010000001.1"/>
</dbReference>
<proteinExistence type="predicted"/>
<feature type="compositionally biased region" description="Basic and acidic residues" evidence="1">
    <location>
        <begin position="14"/>
        <end position="26"/>
    </location>
</feature>
<dbReference type="InterPro" id="IPR008949">
    <property type="entry name" value="Isoprenoid_synthase_dom_sf"/>
</dbReference>
<reference evidence="3" key="1">
    <citation type="journal article" date="2019" name="Int. J. Syst. Evol. Microbiol.">
        <title>The Global Catalogue of Microorganisms (GCM) 10K type strain sequencing project: providing services to taxonomists for standard genome sequencing and annotation.</title>
        <authorList>
            <consortium name="The Broad Institute Genomics Platform"/>
            <consortium name="The Broad Institute Genome Sequencing Center for Infectious Disease"/>
            <person name="Wu L."/>
            <person name="Ma J."/>
        </authorList>
    </citation>
    <scope>NUCLEOTIDE SEQUENCE [LARGE SCALE GENOMIC DNA]</scope>
    <source>
        <strain evidence="3">WLHS5</strain>
    </source>
</reference>
<accession>A0ABW2LFC6</accession>
<dbReference type="NCBIfam" id="TIGR03464">
    <property type="entry name" value="HpnC"/>
    <property type="match status" value="1"/>
</dbReference>
<gene>
    <name evidence="2" type="primary">hpnC</name>
    <name evidence="2" type="ORF">ACFQRI_03805</name>
</gene>
<sequence length="303" mass="33309">MVLSLPDDAMSGQDSEHQRGDARTGDFPRSAAVLSRMSAENFPVAARILPGGVRQHLHALYGFFRLVDYAGDEAPGNREALLSFLEQDLHRAYRGTARIPILRQLQVTARQCGIPQDVLVKLIEANRQDQHVRRYADFDELCDYCARSANPVGEAVLHVFDRAETGLVALSDRICTALQVLEHCQDIAEDYQQVDRIYLPQKDMARFGVTEQDLLAPRASTALRGLVKFEVDRARRMLRDGSVLVGELRGTARVAVAGYVAGGLATAAAFAAAGHDPLAAEVRPGKARTFLEWGRLFVLGGTR</sequence>
<dbReference type="SFLD" id="SFLDG01018">
    <property type="entry name" value="Squalene/Phytoene_Synthase_Lik"/>
    <property type="match status" value="1"/>
</dbReference>
<dbReference type="Pfam" id="PF00494">
    <property type="entry name" value="SQS_PSY"/>
    <property type="match status" value="1"/>
</dbReference>
<evidence type="ECO:0000313" key="2">
    <source>
        <dbReference type="EMBL" id="MFC7340524.1"/>
    </source>
</evidence>
<protein>
    <submittedName>
        <fullName evidence="2">Squalene synthase HpnC</fullName>
        <ecNumber evidence="2">2.5.1.21</ecNumber>
    </submittedName>
</protein>
<name>A0ABW2LFC6_9PSEU</name>
<dbReference type="EMBL" id="JBHTCJ010000001">
    <property type="protein sequence ID" value="MFC7340524.1"/>
    <property type="molecule type" value="Genomic_DNA"/>
</dbReference>
<dbReference type="SFLD" id="SFLDS00005">
    <property type="entry name" value="Isoprenoid_Synthase_Type_I"/>
    <property type="match status" value="1"/>
</dbReference>
<dbReference type="Gene3D" id="1.10.600.10">
    <property type="entry name" value="Farnesyl Diphosphate Synthase"/>
    <property type="match status" value="1"/>
</dbReference>
<evidence type="ECO:0000313" key="3">
    <source>
        <dbReference type="Proteomes" id="UP001596504"/>
    </source>
</evidence>
<dbReference type="InterPro" id="IPR017827">
    <property type="entry name" value="HSQ_synthase_HpnC"/>
</dbReference>